<accession>A0A0G1HY26</accession>
<name>A0A0G1HY26_9BACT</name>
<dbReference type="InterPro" id="IPR010985">
    <property type="entry name" value="Ribbon_hlx_hlx"/>
</dbReference>
<evidence type="ECO:0000313" key="1">
    <source>
        <dbReference type="EMBL" id="KKT51845.1"/>
    </source>
</evidence>
<protein>
    <recommendedName>
        <fullName evidence="3">Ribbon-helix-helix protein CopG domain-containing protein</fullName>
    </recommendedName>
</protein>
<proteinExistence type="predicted"/>
<dbReference type="Proteomes" id="UP000034006">
    <property type="component" value="Unassembled WGS sequence"/>
</dbReference>
<dbReference type="STRING" id="1618387.UW44_C0007G0020"/>
<dbReference type="GO" id="GO:0006355">
    <property type="term" value="P:regulation of DNA-templated transcription"/>
    <property type="evidence" value="ECO:0007669"/>
    <property type="project" value="InterPro"/>
</dbReference>
<dbReference type="CDD" id="cd22231">
    <property type="entry name" value="RHH_NikR_HicB-like"/>
    <property type="match status" value="1"/>
</dbReference>
<reference evidence="1 2" key="1">
    <citation type="journal article" date="2015" name="Nature">
        <title>rRNA introns, odd ribosomes, and small enigmatic genomes across a large radiation of phyla.</title>
        <authorList>
            <person name="Brown C.T."/>
            <person name="Hug L.A."/>
            <person name="Thomas B.C."/>
            <person name="Sharon I."/>
            <person name="Castelle C.J."/>
            <person name="Singh A."/>
            <person name="Wilkins M.J."/>
            <person name="Williams K.H."/>
            <person name="Banfield J.F."/>
        </authorList>
    </citation>
    <scope>NUCLEOTIDE SEQUENCE [LARGE SCALE GENOMIC DNA]</scope>
</reference>
<dbReference type="InterPro" id="IPR013321">
    <property type="entry name" value="Arc_rbn_hlx_hlx"/>
</dbReference>
<dbReference type="EMBL" id="LCIH01000007">
    <property type="protein sequence ID" value="KKT51845.1"/>
    <property type="molecule type" value="Genomic_DNA"/>
</dbReference>
<dbReference type="SUPFAM" id="SSF47598">
    <property type="entry name" value="Ribbon-helix-helix"/>
    <property type="match status" value="1"/>
</dbReference>
<dbReference type="AlphaFoldDB" id="A0A0G1HY26"/>
<dbReference type="Gene3D" id="1.10.1220.10">
    <property type="entry name" value="Met repressor-like"/>
    <property type="match status" value="1"/>
</dbReference>
<comment type="caution">
    <text evidence="1">The sequence shown here is derived from an EMBL/GenBank/DDBJ whole genome shotgun (WGS) entry which is preliminary data.</text>
</comment>
<evidence type="ECO:0008006" key="3">
    <source>
        <dbReference type="Google" id="ProtNLM"/>
    </source>
</evidence>
<gene>
    <name evidence="1" type="ORF">UW44_C0007G0020</name>
</gene>
<sequence>MAMMNVSLPEKQIQDVDLMVEKYGYANRSEFVRSALRFVLKNNVISSQMVDFPFMVANPTDEPEEVVNDFRKTSKYNEGFLTDLGEGLKKSKAAKK</sequence>
<evidence type="ECO:0000313" key="2">
    <source>
        <dbReference type="Proteomes" id="UP000034006"/>
    </source>
</evidence>
<organism evidence="1 2">
    <name type="scientific">Candidatus Collierbacteria bacterium GW2011_GWB2_44_22</name>
    <dbReference type="NCBI Taxonomy" id="1618387"/>
    <lineage>
        <taxon>Bacteria</taxon>
        <taxon>Candidatus Collieribacteriota</taxon>
    </lineage>
</organism>